<reference evidence="2" key="1">
    <citation type="submission" date="2021-03" db="EMBL/GenBank/DDBJ databases">
        <title>Streptomyces poriferae sp. nov., a novel marine sponge-derived Actinobacteria species with anti-MRSA activity.</title>
        <authorList>
            <person name="Sandoval-Powers M."/>
            <person name="Kralova S."/>
            <person name="Nguyen G.-S."/>
            <person name="Fawwal D."/>
            <person name="Degnes K."/>
            <person name="Klinkenberg G."/>
            <person name="Sletta H."/>
            <person name="Wentzel A."/>
            <person name="Liles M.R."/>
        </authorList>
    </citation>
    <scope>NUCLEOTIDE SEQUENCE</scope>
    <source>
        <strain evidence="2">DSM 41794</strain>
    </source>
</reference>
<keyword evidence="3" id="KW-1185">Reference proteome</keyword>
<keyword evidence="2" id="KW-0489">Methyltransferase</keyword>
<evidence type="ECO:0000313" key="2">
    <source>
        <dbReference type="EMBL" id="MBO0511187.1"/>
    </source>
</evidence>
<dbReference type="Proteomes" id="UP000664167">
    <property type="component" value="Unassembled WGS sequence"/>
</dbReference>
<comment type="caution">
    <text evidence="2">The sequence shown here is derived from an EMBL/GenBank/DDBJ whole genome shotgun (WGS) entry which is preliminary data.</text>
</comment>
<dbReference type="InterPro" id="IPR029063">
    <property type="entry name" value="SAM-dependent_MTases_sf"/>
</dbReference>
<keyword evidence="2" id="KW-0808">Transferase</keyword>
<dbReference type="InterPro" id="IPR025714">
    <property type="entry name" value="Methyltranfer_dom"/>
</dbReference>
<accession>A0A939JG55</accession>
<dbReference type="SUPFAM" id="SSF53335">
    <property type="entry name" value="S-adenosyl-L-methionine-dependent methyltransferases"/>
    <property type="match status" value="1"/>
</dbReference>
<dbReference type="RefSeq" id="WP_206960555.1">
    <property type="nucleotide sequence ID" value="NZ_BAAAJJ010000012.1"/>
</dbReference>
<evidence type="ECO:0000259" key="1">
    <source>
        <dbReference type="Pfam" id="PF13847"/>
    </source>
</evidence>
<dbReference type="Gene3D" id="3.40.50.150">
    <property type="entry name" value="Vaccinia Virus protein VP39"/>
    <property type="match status" value="1"/>
</dbReference>
<dbReference type="PANTHER" id="PTHR43861:SF1">
    <property type="entry name" value="TRANS-ACONITATE 2-METHYLTRANSFERASE"/>
    <property type="match status" value="1"/>
</dbReference>
<dbReference type="PANTHER" id="PTHR43861">
    <property type="entry name" value="TRANS-ACONITATE 2-METHYLTRANSFERASE-RELATED"/>
    <property type="match status" value="1"/>
</dbReference>
<organism evidence="2 3">
    <name type="scientific">Streptomyces beijiangensis</name>
    <dbReference type="NCBI Taxonomy" id="163361"/>
    <lineage>
        <taxon>Bacteria</taxon>
        <taxon>Bacillati</taxon>
        <taxon>Actinomycetota</taxon>
        <taxon>Actinomycetes</taxon>
        <taxon>Kitasatosporales</taxon>
        <taxon>Streptomycetaceae</taxon>
        <taxon>Streptomyces</taxon>
    </lineage>
</organism>
<dbReference type="GO" id="GO:0017000">
    <property type="term" value="P:antibiotic biosynthetic process"/>
    <property type="evidence" value="ECO:0007669"/>
    <property type="project" value="UniProtKB-ARBA"/>
</dbReference>
<dbReference type="Pfam" id="PF13847">
    <property type="entry name" value="Methyltransf_31"/>
    <property type="match status" value="1"/>
</dbReference>
<protein>
    <submittedName>
        <fullName evidence="2">Class I SAM-dependent methyltransferase</fullName>
    </submittedName>
</protein>
<gene>
    <name evidence="2" type="ORF">J0695_05100</name>
</gene>
<proteinExistence type="predicted"/>
<dbReference type="GO" id="GO:0032259">
    <property type="term" value="P:methylation"/>
    <property type="evidence" value="ECO:0007669"/>
    <property type="project" value="UniProtKB-KW"/>
</dbReference>
<sequence length="281" mass="30354">MRRIANSEQEQAWNGYEGTYWATHQDRWDSVNAGFNAPLFAAASIAEGDRVLDIGCGAGFTTRLAARTAHAGQARGLDLSAPMLARARESAQREGLDNVAFEQADAQVHPFEPGAFDVAISRYGVMFFADPVAAFTNIAGALRAEGRLAFVCGAGPERNEWLTAMASLRAHLPMGDLGTPGGPGMFSLSDPERVRAVLAAAGFVHITVERAETRGVWGPHAEATADFLLDSGPGRHLTQQVEAEVRERARQALVDALRPYEDHDAVRLRSSAWLVTARRDS</sequence>
<dbReference type="GO" id="GO:0008168">
    <property type="term" value="F:methyltransferase activity"/>
    <property type="evidence" value="ECO:0007669"/>
    <property type="project" value="UniProtKB-KW"/>
</dbReference>
<dbReference type="CDD" id="cd02440">
    <property type="entry name" value="AdoMet_MTases"/>
    <property type="match status" value="1"/>
</dbReference>
<dbReference type="EMBL" id="JAFLRJ010000036">
    <property type="protein sequence ID" value="MBO0511187.1"/>
    <property type="molecule type" value="Genomic_DNA"/>
</dbReference>
<evidence type="ECO:0000313" key="3">
    <source>
        <dbReference type="Proteomes" id="UP000664167"/>
    </source>
</evidence>
<feature type="domain" description="Methyltransferase" evidence="1">
    <location>
        <begin position="47"/>
        <end position="150"/>
    </location>
</feature>
<dbReference type="AlphaFoldDB" id="A0A939JG55"/>
<name>A0A939JG55_9ACTN</name>